<evidence type="ECO:0000313" key="9">
    <source>
        <dbReference type="EMBL" id="MDA2804216.1"/>
    </source>
</evidence>
<dbReference type="SUPFAM" id="SSF103473">
    <property type="entry name" value="MFS general substrate transporter"/>
    <property type="match status" value="1"/>
</dbReference>
<comment type="subcellular location">
    <subcellularLocation>
        <location evidence="1">Cell membrane</location>
        <topology evidence="1">Multi-pass membrane protein</topology>
    </subcellularLocation>
</comment>
<sequence>MAPPVPETERRAFRTLWFGQFAAVAGLTVVVPLLPFYLASLGLGPAEVAWWTGVSLAAPAVAQLAAAPLWGMVGDRYGHKAMVVRAHAGLALAVGLMALADGPAFFLACRLLQGACGGVVGATATYASTLAEDGRRGRALGTLFGATGAGSLVGPLVGGVLAGRFGFGALFGCVAALLVVAAALAAVLLPNRRAARPAAGGPARPGLRATLGRIASAPCGRSLVAAGMLGQASVFALVVVFAPRVAELTGSVAAASVWVGVLQAATWAASLAGGPWWGARNDRGRPAVSFAVAAAGCGVAVALQGVPASPGALLPLRAAQGFCFAALVQSVQHTVCRVVPEQSRGAALGTANGLVDTGQVIGPLLGALLAGLLPAPAAFAAIGALLIAASGLAAWGVRGDAPKPVPQRLAPSRP</sequence>
<feature type="transmembrane region" description="Helical" evidence="7">
    <location>
        <begin position="286"/>
        <end position="306"/>
    </location>
</feature>
<keyword evidence="3" id="KW-1003">Cell membrane</keyword>
<dbReference type="PANTHER" id="PTHR43414:SF6">
    <property type="entry name" value="MULTIDRUG RESISTANCE PROTEIN MDTG"/>
    <property type="match status" value="1"/>
</dbReference>
<dbReference type="InterPro" id="IPR020846">
    <property type="entry name" value="MFS_dom"/>
</dbReference>
<evidence type="ECO:0000256" key="4">
    <source>
        <dbReference type="ARBA" id="ARBA00022692"/>
    </source>
</evidence>
<accession>A0ABT4TIM4</accession>
<dbReference type="Proteomes" id="UP001165685">
    <property type="component" value="Unassembled WGS sequence"/>
</dbReference>
<gene>
    <name evidence="9" type="ORF">O4U47_06800</name>
</gene>
<dbReference type="PANTHER" id="PTHR43414">
    <property type="entry name" value="MULTIDRUG RESISTANCE PROTEIN MDTG"/>
    <property type="match status" value="1"/>
</dbReference>
<dbReference type="RefSeq" id="WP_270676743.1">
    <property type="nucleotide sequence ID" value="NZ_JAQFWP010000009.1"/>
</dbReference>
<evidence type="ECO:0000256" key="6">
    <source>
        <dbReference type="ARBA" id="ARBA00023136"/>
    </source>
</evidence>
<dbReference type="InterPro" id="IPR036259">
    <property type="entry name" value="MFS_trans_sf"/>
</dbReference>
<keyword evidence="10" id="KW-1185">Reference proteome</keyword>
<dbReference type="PRINTS" id="PR01035">
    <property type="entry name" value="TCRTETA"/>
</dbReference>
<evidence type="ECO:0000256" key="2">
    <source>
        <dbReference type="ARBA" id="ARBA00022448"/>
    </source>
</evidence>
<feature type="transmembrane region" description="Helical" evidence="7">
    <location>
        <begin position="16"/>
        <end position="38"/>
    </location>
</feature>
<dbReference type="PROSITE" id="PS50850">
    <property type="entry name" value="MFS"/>
    <property type="match status" value="1"/>
</dbReference>
<evidence type="ECO:0000256" key="7">
    <source>
        <dbReference type="SAM" id="Phobius"/>
    </source>
</evidence>
<name>A0ABT4TIM4_9ACTN</name>
<keyword evidence="2" id="KW-0813">Transport</keyword>
<feature type="transmembrane region" description="Helical" evidence="7">
    <location>
        <begin position="223"/>
        <end position="246"/>
    </location>
</feature>
<feature type="transmembrane region" description="Helical" evidence="7">
    <location>
        <begin position="377"/>
        <end position="397"/>
    </location>
</feature>
<keyword evidence="6 7" id="KW-0472">Membrane</keyword>
<organism evidence="9 10">
    <name type="scientific">Nocardiopsis suaedae</name>
    <dbReference type="NCBI Taxonomy" id="3018444"/>
    <lineage>
        <taxon>Bacteria</taxon>
        <taxon>Bacillati</taxon>
        <taxon>Actinomycetota</taxon>
        <taxon>Actinomycetes</taxon>
        <taxon>Streptosporangiales</taxon>
        <taxon>Nocardiopsidaceae</taxon>
        <taxon>Nocardiopsis</taxon>
    </lineage>
</organism>
<feature type="transmembrane region" description="Helical" evidence="7">
    <location>
        <begin position="252"/>
        <end position="274"/>
    </location>
</feature>
<comment type="caution">
    <text evidence="9">The sequence shown here is derived from an EMBL/GenBank/DDBJ whole genome shotgun (WGS) entry which is preliminary data.</text>
</comment>
<reference evidence="9" key="1">
    <citation type="submission" date="2023-01" db="EMBL/GenBank/DDBJ databases">
        <title>Draft genome sequence of Nocardiopsis sp. LSu2-4 isolated from halophytes.</title>
        <authorList>
            <person name="Duangmal K."/>
            <person name="Chantavorakit T."/>
        </authorList>
    </citation>
    <scope>NUCLEOTIDE SEQUENCE</scope>
    <source>
        <strain evidence="9">LSu2-4</strain>
    </source>
</reference>
<dbReference type="EMBL" id="JAQFWP010000009">
    <property type="protein sequence ID" value="MDA2804216.1"/>
    <property type="molecule type" value="Genomic_DNA"/>
</dbReference>
<evidence type="ECO:0000256" key="3">
    <source>
        <dbReference type="ARBA" id="ARBA00022475"/>
    </source>
</evidence>
<evidence type="ECO:0000259" key="8">
    <source>
        <dbReference type="PROSITE" id="PS50850"/>
    </source>
</evidence>
<dbReference type="InterPro" id="IPR011701">
    <property type="entry name" value="MFS"/>
</dbReference>
<feature type="transmembrane region" description="Helical" evidence="7">
    <location>
        <begin position="82"/>
        <end position="99"/>
    </location>
</feature>
<feature type="domain" description="Major facilitator superfamily (MFS) profile" evidence="8">
    <location>
        <begin position="12"/>
        <end position="401"/>
    </location>
</feature>
<feature type="transmembrane region" description="Helical" evidence="7">
    <location>
        <begin position="50"/>
        <end position="70"/>
    </location>
</feature>
<feature type="transmembrane region" description="Helical" evidence="7">
    <location>
        <begin position="139"/>
        <end position="161"/>
    </location>
</feature>
<dbReference type="InterPro" id="IPR001958">
    <property type="entry name" value="Tet-R_TetA/multi-R_MdtG-like"/>
</dbReference>
<keyword evidence="5 7" id="KW-1133">Transmembrane helix</keyword>
<proteinExistence type="predicted"/>
<evidence type="ECO:0000256" key="5">
    <source>
        <dbReference type="ARBA" id="ARBA00022989"/>
    </source>
</evidence>
<feature type="transmembrane region" description="Helical" evidence="7">
    <location>
        <begin position="167"/>
        <end position="189"/>
    </location>
</feature>
<feature type="transmembrane region" description="Helical" evidence="7">
    <location>
        <begin position="105"/>
        <end position="127"/>
    </location>
</feature>
<dbReference type="Pfam" id="PF07690">
    <property type="entry name" value="MFS_1"/>
    <property type="match status" value="1"/>
</dbReference>
<protein>
    <submittedName>
        <fullName evidence="9">MFS transporter</fullName>
    </submittedName>
</protein>
<dbReference type="Gene3D" id="1.20.1250.20">
    <property type="entry name" value="MFS general substrate transporter like domains"/>
    <property type="match status" value="2"/>
</dbReference>
<keyword evidence="4 7" id="KW-0812">Transmembrane</keyword>
<evidence type="ECO:0000256" key="1">
    <source>
        <dbReference type="ARBA" id="ARBA00004651"/>
    </source>
</evidence>
<evidence type="ECO:0000313" key="10">
    <source>
        <dbReference type="Proteomes" id="UP001165685"/>
    </source>
</evidence>